<dbReference type="EMBL" id="MVBK01000098">
    <property type="protein sequence ID" value="OOG22701.1"/>
    <property type="molecule type" value="Genomic_DNA"/>
</dbReference>
<dbReference type="STRING" id="108003.B1C78_14305"/>
<dbReference type="InterPro" id="IPR007553">
    <property type="entry name" value="2-thiour_desulf"/>
</dbReference>
<evidence type="ECO:0000313" key="2">
    <source>
        <dbReference type="EMBL" id="OOG22701.1"/>
    </source>
</evidence>
<dbReference type="Pfam" id="PF08349">
    <property type="entry name" value="DUF1722"/>
    <property type="match status" value="1"/>
</dbReference>
<keyword evidence="3" id="KW-1185">Reference proteome</keyword>
<dbReference type="Pfam" id="PF04463">
    <property type="entry name" value="2-thiour_desulf"/>
    <property type="match status" value="1"/>
</dbReference>
<dbReference type="RefSeq" id="WP_077279841.1">
    <property type="nucleotide sequence ID" value="NZ_MVBK01000098.1"/>
</dbReference>
<evidence type="ECO:0000259" key="1">
    <source>
        <dbReference type="Pfam" id="PF08349"/>
    </source>
</evidence>
<accession>A0A1V3NCD1</accession>
<reference evidence="2 3" key="1">
    <citation type="submission" date="2017-02" db="EMBL/GenBank/DDBJ databases">
        <title>Genomic diversity within the haloalkaliphilic genus Thioalkalivibrio.</title>
        <authorList>
            <person name="Ahn A.-C."/>
            <person name="Meier-Kolthoff J."/>
            <person name="Overmars L."/>
            <person name="Richter M."/>
            <person name="Woyke T."/>
            <person name="Sorokin D.Y."/>
            <person name="Muyzer G."/>
        </authorList>
    </citation>
    <scope>NUCLEOTIDE SEQUENCE [LARGE SCALE GENOMIC DNA]</scope>
    <source>
        <strain evidence="2 3">ALJD</strain>
    </source>
</reference>
<dbReference type="PANTHER" id="PTHR30087:SF1">
    <property type="entry name" value="HYPOTHETICAL CYTOSOLIC PROTEIN"/>
    <property type="match status" value="1"/>
</dbReference>
<protein>
    <recommendedName>
        <fullName evidence="1">DUF1722 domain-containing protein</fullName>
    </recommendedName>
</protein>
<feature type="domain" description="DUF1722" evidence="1">
    <location>
        <begin position="189"/>
        <end position="305"/>
    </location>
</feature>
<dbReference type="Proteomes" id="UP000189462">
    <property type="component" value="Unassembled WGS sequence"/>
</dbReference>
<evidence type="ECO:0000313" key="3">
    <source>
        <dbReference type="Proteomes" id="UP000189462"/>
    </source>
</evidence>
<name>A0A1V3NCD1_9GAMM</name>
<dbReference type="AlphaFoldDB" id="A0A1V3NCD1"/>
<comment type="caution">
    <text evidence="2">The sequence shown here is derived from an EMBL/GenBank/DDBJ whole genome shotgun (WGS) entry which is preliminary data.</text>
</comment>
<gene>
    <name evidence="2" type="ORF">B1C78_14305</name>
</gene>
<proteinExistence type="predicted"/>
<organism evidence="2 3">
    <name type="scientific">Thioalkalivibrio denitrificans</name>
    <dbReference type="NCBI Taxonomy" id="108003"/>
    <lineage>
        <taxon>Bacteria</taxon>
        <taxon>Pseudomonadati</taxon>
        <taxon>Pseudomonadota</taxon>
        <taxon>Gammaproteobacteria</taxon>
        <taxon>Chromatiales</taxon>
        <taxon>Ectothiorhodospiraceae</taxon>
        <taxon>Thioalkalivibrio</taxon>
    </lineage>
</organism>
<sequence>MHSHPKPNLGLSHCLVGAPVRYDGGDRRDDWIVETLAPHVTLWPVCPEVEAGFGTPREPMHLEAGERGVIRLLGNDSGRDLTAALRTQVERRVPELAAAGLDGYILKARSPSCGLSVAVSGREGAAPGFYAAALVRKLPDLPVVEESGLADAAGREAFCIRLFARARLRRFFSSPWTAGGLSAFHAREKMLLLAQDRTRYDRLGRLVAGAGARPAGALARDYVAGFMAALALAGSIGNHVNVLQHLAGHFREGLEAARRTALHEAIEAYRNGALPRGRVLALLGDLADELELSWVREQSYLAPCPPELLAR</sequence>
<dbReference type="OrthoDB" id="495783at2"/>
<dbReference type="InterPro" id="IPR013560">
    <property type="entry name" value="DUF1722"/>
</dbReference>
<dbReference type="PANTHER" id="PTHR30087">
    <property type="entry name" value="INNER MEMBRANE PROTEIN"/>
    <property type="match status" value="1"/>
</dbReference>